<dbReference type="SUPFAM" id="SSF55781">
    <property type="entry name" value="GAF domain-like"/>
    <property type="match status" value="1"/>
</dbReference>
<dbReference type="PANTHER" id="PTHR33121:SF70">
    <property type="entry name" value="SIGNALING PROTEIN YKOW"/>
    <property type="match status" value="1"/>
</dbReference>
<evidence type="ECO:0000259" key="1">
    <source>
        <dbReference type="PROSITE" id="PS50883"/>
    </source>
</evidence>
<dbReference type="PROSITE" id="PS50883">
    <property type="entry name" value="EAL"/>
    <property type="match status" value="1"/>
</dbReference>
<dbReference type="PROSITE" id="PS50887">
    <property type="entry name" value="GGDEF"/>
    <property type="match status" value="1"/>
</dbReference>
<dbReference type="SMART" id="SM00052">
    <property type="entry name" value="EAL"/>
    <property type="match status" value="1"/>
</dbReference>
<name>A0A7X5R2W0_9MICO</name>
<dbReference type="CDD" id="cd01948">
    <property type="entry name" value="EAL"/>
    <property type="match status" value="1"/>
</dbReference>
<feature type="domain" description="EAL" evidence="1">
    <location>
        <begin position="462"/>
        <end position="718"/>
    </location>
</feature>
<dbReference type="InterPro" id="IPR035919">
    <property type="entry name" value="EAL_sf"/>
</dbReference>
<sequence>MPHNTEADADPDGDNGARVVAISLATGTIARMGIQVANSLSITQQDAVGNPMLGVPTDAIVGLAPLPAAGMMCPNTIGVEREFLVDAGDGDRRRLRLSRIRTVGDLVEYFVTDHTISYFASQVQDAVIGGMLAEHRAPKILQVLCAEVETICPSASVAIGEVAEDGNVYVFSAPTFPAAFVEGLPHVGGRRGVQLPVLPGTFDTELIVPLVAERPEWGDFGARLSACGFQGFWSMPISGSSRAVSGMFLVACRVNSRLTPLRHELMDIAVRMTAMVLGRERAMLRAQRAGFTDSLTSLPNRAGVALQVGQMIEEIQPGEEFSVVVYDLDRFQAIQDVHGHRVGEQVLLRIAENIGSLLHDGHILGHNSGTSEFIVVLRGVGRDKAIEAMQGNEWLAEDPLEIGGRRLYARGHMGLAVYPRDGESFETLFENSSIALHEARRLPSTYYQAYSGPNMSSWVRENALIGETLEAAIEHNDLTLVYQPQVQILDDVSTLYGVEALLRWRHPTLGAVDPGRIASISEEFGLNYRLTRWVVREAAKQLAQWRAEGLTVPRISVNLSAPDVYDPTLANDIRDVAAEFGIPPADLVLELTERIALSDDGGNLVCLDQFVQQDFPLALDDFGTGYSTLIHLSELPISELKVDKMFVQQSDPNAPMKPLLRWITQLATEMKVTVIVEGVEVAVQRDFLLAAGYSIFQGYYFSRPLEARQLRTWLDELDEDTAFGDTEGDPPMVDRRR</sequence>
<dbReference type="RefSeq" id="WP_167150988.1">
    <property type="nucleotide sequence ID" value="NZ_JAAMOX010000002.1"/>
</dbReference>
<protein>
    <submittedName>
        <fullName evidence="3">Diguanylate cyclase (GGDEF)-like protein</fullName>
    </submittedName>
</protein>
<dbReference type="InterPro" id="IPR050706">
    <property type="entry name" value="Cyclic-di-GMP_PDE-like"/>
</dbReference>
<gene>
    <name evidence="3" type="ORF">FHX76_002462</name>
</gene>
<dbReference type="InterPro" id="IPR001633">
    <property type="entry name" value="EAL_dom"/>
</dbReference>
<dbReference type="Pfam" id="PF00990">
    <property type="entry name" value="GGDEF"/>
    <property type="match status" value="1"/>
</dbReference>
<dbReference type="GO" id="GO:0071111">
    <property type="term" value="F:cyclic-guanylate-specific phosphodiesterase activity"/>
    <property type="evidence" value="ECO:0007669"/>
    <property type="project" value="InterPro"/>
</dbReference>
<comment type="caution">
    <text evidence="3">The sequence shown here is derived from an EMBL/GenBank/DDBJ whole genome shotgun (WGS) entry which is preliminary data.</text>
</comment>
<dbReference type="PANTHER" id="PTHR33121">
    <property type="entry name" value="CYCLIC DI-GMP PHOSPHODIESTERASE PDEF"/>
    <property type="match status" value="1"/>
</dbReference>
<dbReference type="AlphaFoldDB" id="A0A7X5R2W0"/>
<accession>A0A7X5R2W0</accession>
<dbReference type="InterPro" id="IPR043128">
    <property type="entry name" value="Rev_trsase/Diguanyl_cyclase"/>
</dbReference>
<evidence type="ECO:0000313" key="3">
    <source>
        <dbReference type="EMBL" id="NIH54566.1"/>
    </source>
</evidence>
<proteinExistence type="predicted"/>
<dbReference type="CDD" id="cd01949">
    <property type="entry name" value="GGDEF"/>
    <property type="match status" value="1"/>
</dbReference>
<dbReference type="Proteomes" id="UP000541033">
    <property type="component" value="Unassembled WGS sequence"/>
</dbReference>
<dbReference type="InterPro" id="IPR029787">
    <property type="entry name" value="Nucleotide_cyclase"/>
</dbReference>
<feature type="domain" description="GGDEF" evidence="2">
    <location>
        <begin position="319"/>
        <end position="452"/>
    </location>
</feature>
<evidence type="ECO:0000313" key="4">
    <source>
        <dbReference type="Proteomes" id="UP000541033"/>
    </source>
</evidence>
<evidence type="ECO:0000259" key="2">
    <source>
        <dbReference type="PROSITE" id="PS50887"/>
    </source>
</evidence>
<dbReference type="EMBL" id="JAAMOX010000002">
    <property type="protein sequence ID" value="NIH54566.1"/>
    <property type="molecule type" value="Genomic_DNA"/>
</dbReference>
<dbReference type="NCBIfam" id="TIGR00254">
    <property type="entry name" value="GGDEF"/>
    <property type="match status" value="1"/>
</dbReference>
<organism evidence="3 4">
    <name type="scientific">Lysinibacter cavernae</name>
    <dbReference type="NCBI Taxonomy" id="1640652"/>
    <lineage>
        <taxon>Bacteria</taxon>
        <taxon>Bacillati</taxon>
        <taxon>Actinomycetota</taxon>
        <taxon>Actinomycetes</taxon>
        <taxon>Micrococcales</taxon>
        <taxon>Microbacteriaceae</taxon>
        <taxon>Lysinibacter</taxon>
    </lineage>
</organism>
<reference evidence="3 4" key="1">
    <citation type="submission" date="2020-02" db="EMBL/GenBank/DDBJ databases">
        <title>Sequencing the genomes of 1000 actinobacteria strains.</title>
        <authorList>
            <person name="Klenk H.-P."/>
        </authorList>
    </citation>
    <scope>NUCLEOTIDE SEQUENCE [LARGE SCALE GENOMIC DNA]</scope>
    <source>
        <strain evidence="3 4">DSM 27960</strain>
    </source>
</reference>
<dbReference type="Gene3D" id="3.20.20.450">
    <property type="entry name" value="EAL domain"/>
    <property type="match status" value="1"/>
</dbReference>
<dbReference type="Gene3D" id="3.30.70.270">
    <property type="match status" value="1"/>
</dbReference>
<dbReference type="InterPro" id="IPR000160">
    <property type="entry name" value="GGDEF_dom"/>
</dbReference>
<dbReference type="SUPFAM" id="SSF141868">
    <property type="entry name" value="EAL domain-like"/>
    <property type="match status" value="1"/>
</dbReference>
<dbReference type="Pfam" id="PF00563">
    <property type="entry name" value="EAL"/>
    <property type="match status" value="1"/>
</dbReference>
<dbReference type="SMART" id="SM00267">
    <property type="entry name" value="GGDEF"/>
    <property type="match status" value="1"/>
</dbReference>
<dbReference type="SUPFAM" id="SSF55073">
    <property type="entry name" value="Nucleotide cyclase"/>
    <property type="match status" value="1"/>
</dbReference>
<keyword evidence="4" id="KW-1185">Reference proteome</keyword>